<dbReference type="GO" id="GO:0008158">
    <property type="term" value="F:hedgehog receptor activity"/>
    <property type="evidence" value="ECO:0007669"/>
    <property type="project" value="TreeGrafter"/>
</dbReference>
<dbReference type="GO" id="GO:0045879">
    <property type="term" value="P:negative regulation of smoothened signaling pathway"/>
    <property type="evidence" value="ECO:0007669"/>
    <property type="project" value="TreeGrafter"/>
</dbReference>
<evidence type="ECO:0000313" key="10">
    <source>
        <dbReference type="Proteomes" id="UP000270296"/>
    </source>
</evidence>
<keyword evidence="10" id="KW-1185">Reference proteome</keyword>
<reference evidence="9 10" key="2">
    <citation type="submission" date="2018-11" db="EMBL/GenBank/DDBJ databases">
        <authorList>
            <consortium name="Pathogen Informatics"/>
        </authorList>
    </citation>
    <scope>NUCLEOTIDE SEQUENCE [LARGE SCALE GENOMIC DNA]</scope>
</reference>
<organism evidence="11">
    <name type="scientific">Soboliphyme baturini</name>
    <dbReference type="NCBI Taxonomy" id="241478"/>
    <lineage>
        <taxon>Eukaryota</taxon>
        <taxon>Metazoa</taxon>
        <taxon>Ecdysozoa</taxon>
        <taxon>Nematoda</taxon>
        <taxon>Enoplea</taxon>
        <taxon>Dorylaimia</taxon>
        <taxon>Dioctophymatida</taxon>
        <taxon>Dioctophymatoidea</taxon>
        <taxon>Soboliphymatidae</taxon>
        <taxon>Soboliphyme</taxon>
    </lineage>
</organism>
<protein>
    <submittedName>
        <fullName evidence="11">Cysteine proteinase inhibitor</fullName>
    </submittedName>
</protein>
<keyword evidence="4" id="KW-1133">Transmembrane helix</keyword>
<dbReference type="GO" id="GO:0005119">
    <property type="term" value="F:smoothened binding"/>
    <property type="evidence" value="ECO:0007669"/>
    <property type="project" value="TreeGrafter"/>
</dbReference>
<evidence type="ECO:0000256" key="3">
    <source>
        <dbReference type="ARBA" id="ARBA00022692"/>
    </source>
</evidence>
<comment type="similarity">
    <text evidence="2">Belongs to the patched family.</text>
</comment>
<evidence type="ECO:0000256" key="5">
    <source>
        <dbReference type="ARBA" id="ARBA00023136"/>
    </source>
</evidence>
<name>A0A183IP24_9BILA</name>
<dbReference type="PANTHER" id="PTHR46022">
    <property type="entry name" value="PROTEIN PATCHED"/>
    <property type="match status" value="1"/>
</dbReference>
<dbReference type="OrthoDB" id="5873834at2759"/>
<evidence type="ECO:0000256" key="2">
    <source>
        <dbReference type="ARBA" id="ARBA00005585"/>
    </source>
</evidence>
<accession>A0A183IP24</accession>
<dbReference type="AlphaFoldDB" id="A0A183IP24"/>
<proteinExistence type="inferred from homology"/>
<feature type="compositionally biased region" description="Basic and acidic residues" evidence="7">
    <location>
        <begin position="84"/>
        <end position="97"/>
    </location>
</feature>
<keyword evidence="8" id="KW-0732">Signal</keyword>
<feature type="chain" id="PRO_5043140194" evidence="8">
    <location>
        <begin position="23"/>
        <end position="170"/>
    </location>
</feature>
<dbReference type="EMBL" id="UZAM01008946">
    <property type="protein sequence ID" value="VDP07054.1"/>
    <property type="molecule type" value="Genomic_DNA"/>
</dbReference>
<evidence type="ECO:0000313" key="9">
    <source>
        <dbReference type="EMBL" id="VDP07054.1"/>
    </source>
</evidence>
<keyword evidence="6" id="KW-0325">Glycoprotein</keyword>
<dbReference type="GO" id="GO:0097108">
    <property type="term" value="F:hedgehog family protein binding"/>
    <property type="evidence" value="ECO:0007669"/>
    <property type="project" value="TreeGrafter"/>
</dbReference>
<evidence type="ECO:0000256" key="6">
    <source>
        <dbReference type="ARBA" id="ARBA00023180"/>
    </source>
</evidence>
<gene>
    <name evidence="9" type="ORF">SBAD_LOCUS5371</name>
</gene>
<keyword evidence="3" id="KW-0812">Transmembrane</keyword>
<sequence>MNLIGRLRYILFVALVSSRITADEMKIGHAANDHAVNRLLAHMLIKSANGRKVFIVQQWKGGEGGRLAAEREAYNAIISKSRSSSREERDTDSHNDHPGSSVSYVILIQTPRKRGLNILTTEDLLLHVAVMSNASQLEVEVFGEKWSLTDLCYKPASPSFETSLGLDIKD</sequence>
<evidence type="ECO:0000256" key="1">
    <source>
        <dbReference type="ARBA" id="ARBA00004141"/>
    </source>
</evidence>
<evidence type="ECO:0000313" key="11">
    <source>
        <dbReference type="WBParaSite" id="SBAD_0000558701-mRNA-1"/>
    </source>
</evidence>
<feature type="signal peptide" evidence="8">
    <location>
        <begin position="1"/>
        <end position="22"/>
    </location>
</feature>
<dbReference type="PANTHER" id="PTHR46022:SF1">
    <property type="entry name" value="PROTEIN PATCHED"/>
    <property type="match status" value="1"/>
</dbReference>
<dbReference type="GO" id="GO:0005886">
    <property type="term" value="C:plasma membrane"/>
    <property type="evidence" value="ECO:0007669"/>
    <property type="project" value="TreeGrafter"/>
</dbReference>
<evidence type="ECO:0000256" key="8">
    <source>
        <dbReference type="SAM" id="SignalP"/>
    </source>
</evidence>
<dbReference type="WBParaSite" id="SBAD_0000558701-mRNA-1">
    <property type="protein sequence ID" value="SBAD_0000558701-mRNA-1"/>
    <property type="gene ID" value="SBAD_0000558701"/>
</dbReference>
<evidence type="ECO:0000256" key="4">
    <source>
        <dbReference type="ARBA" id="ARBA00022989"/>
    </source>
</evidence>
<reference evidence="11" key="1">
    <citation type="submission" date="2016-06" db="UniProtKB">
        <authorList>
            <consortium name="WormBaseParasite"/>
        </authorList>
    </citation>
    <scope>IDENTIFICATION</scope>
</reference>
<dbReference type="Proteomes" id="UP000270296">
    <property type="component" value="Unassembled WGS sequence"/>
</dbReference>
<feature type="region of interest" description="Disordered" evidence="7">
    <location>
        <begin position="79"/>
        <end position="98"/>
    </location>
</feature>
<comment type="subcellular location">
    <subcellularLocation>
        <location evidence="1">Membrane</location>
        <topology evidence="1">Multi-pass membrane protein</topology>
    </subcellularLocation>
</comment>
<keyword evidence="5" id="KW-0472">Membrane</keyword>
<evidence type="ECO:0000256" key="7">
    <source>
        <dbReference type="SAM" id="MobiDB-lite"/>
    </source>
</evidence>